<dbReference type="InterPro" id="IPR018484">
    <property type="entry name" value="FGGY_N"/>
</dbReference>
<gene>
    <name evidence="13" type="ORF">METZ01_LOCUS4282</name>
</gene>
<keyword evidence="4" id="KW-0808">Transferase</keyword>
<evidence type="ECO:0000256" key="7">
    <source>
        <dbReference type="ARBA" id="ARBA00022798"/>
    </source>
</evidence>
<comment type="pathway">
    <text evidence="1">Polyol metabolism; glycerol degradation via glycerol kinase pathway; sn-glycerol 3-phosphate from glycerol: step 1/1.</text>
</comment>
<dbReference type="FunFam" id="3.30.420.40:FF:000007">
    <property type="entry name" value="Glycerol kinase"/>
    <property type="match status" value="1"/>
</dbReference>
<dbReference type="Pfam" id="PF02782">
    <property type="entry name" value="FGGY_C"/>
    <property type="match status" value="1"/>
</dbReference>
<dbReference type="EC" id="2.7.1.30" evidence="3"/>
<comment type="catalytic activity">
    <reaction evidence="10">
        <text>glycerol + ATP = sn-glycerol 3-phosphate + ADP + H(+)</text>
        <dbReference type="Rhea" id="RHEA:21644"/>
        <dbReference type="ChEBI" id="CHEBI:15378"/>
        <dbReference type="ChEBI" id="CHEBI:17754"/>
        <dbReference type="ChEBI" id="CHEBI:30616"/>
        <dbReference type="ChEBI" id="CHEBI:57597"/>
        <dbReference type="ChEBI" id="CHEBI:456216"/>
        <dbReference type="EC" id="2.7.1.30"/>
    </reaction>
</comment>
<dbReference type="AlphaFoldDB" id="A0A381NCE8"/>
<dbReference type="HAMAP" id="MF_00186">
    <property type="entry name" value="Glycerol_kin"/>
    <property type="match status" value="1"/>
</dbReference>
<evidence type="ECO:0000259" key="12">
    <source>
        <dbReference type="Pfam" id="PF02782"/>
    </source>
</evidence>
<accession>A0A381NCE8</accession>
<evidence type="ECO:0000259" key="11">
    <source>
        <dbReference type="Pfam" id="PF00370"/>
    </source>
</evidence>
<organism evidence="13">
    <name type="scientific">marine metagenome</name>
    <dbReference type="NCBI Taxonomy" id="408172"/>
    <lineage>
        <taxon>unclassified sequences</taxon>
        <taxon>metagenomes</taxon>
        <taxon>ecological metagenomes</taxon>
    </lineage>
</organism>
<dbReference type="PIRSF" id="PIRSF000538">
    <property type="entry name" value="GlpK"/>
    <property type="match status" value="1"/>
</dbReference>
<keyword evidence="5" id="KW-0547">Nucleotide-binding</keyword>
<dbReference type="InterPro" id="IPR018485">
    <property type="entry name" value="FGGY_C"/>
</dbReference>
<dbReference type="PROSITE" id="PS00445">
    <property type="entry name" value="FGGY_KINASES_2"/>
    <property type="match status" value="1"/>
</dbReference>
<evidence type="ECO:0000256" key="10">
    <source>
        <dbReference type="ARBA" id="ARBA00052101"/>
    </source>
</evidence>
<dbReference type="PANTHER" id="PTHR10196:SF69">
    <property type="entry name" value="GLYCEROL KINASE"/>
    <property type="match status" value="1"/>
</dbReference>
<dbReference type="FunFam" id="3.30.420.40:FF:000008">
    <property type="entry name" value="Glycerol kinase"/>
    <property type="match status" value="1"/>
</dbReference>
<proteinExistence type="inferred from homology"/>
<dbReference type="EMBL" id="UINC01000222">
    <property type="protein sequence ID" value="SUZ51428.1"/>
    <property type="molecule type" value="Genomic_DNA"/>
</dbReference>
<dbReference type="NCBIfam" id="TIGR01311">
    <property type="entry name" value="glycerol_kin"/>
    <property type="match status" value="1"/>
</dbReference>
<protein>
    <recommendedName>
        <fullName evidence="3">glycerol kinase</fullName>
        <ecNumber evidence="3">2.7.1.30</ecNumber>
    </recommendedName>
    <alternativeName>
        <fullName evidence="9">ATP:glycerol 3-phosphotransferase</fullName>
    </alternativeName>
</protein>
<reference evidence="13" key="1">
    <citation type="submission" date="2018-05" db="EMBL/GenBank/DDBJ databases">
        <authorList>
            <person name="Lanie J.A."/>
            <person name="Ng W.-L."/>
            <person name="Kazmierczak K.M."/>
            <person name="Andrzejewski T.M."/>
            <person name="Davidsen T.M."/>
            <person name="Wayne K.J."/>
            <person name="Tettelin H."/>
            <person name="Glass J.I."/>
            <person name="Rusch D."/>
            <person name="Podicherti R."/>
            <person name="Tsui H.-C.T."/>
            <person name="Winkler M.E."/>
        </authorList>
    </citation>
    <scope>NUCLEOTIDE SEQUENCE</scope>
</reference>
<dbReference type="InterPro" id="IPR043129">
    <property type="entry name" value="ATPase_NBD"/>
</dbReference>
<dbReference type="GO" id="GO:0006072">
    <property type="term" value="P:glycerol-3-phosphate metabolic process"/>
    <property type="evidence" value="ECO:0007669"/>
    <property type="project" value="InterPro"/>
</dbReference>
<feature type="domain" description="Carbohydrate kinase FGGY C-terminal" evidence="12">
    <location>
        <begin position="259"/>
        <end position="447"/>
    </location>
</feature>
<dbReference type="InterPro" id="IPR005999">
    <property type="entry name" value="Glycerol_kin"/>
</dbReference>
<dbReference type="Pfam" id="PF00370">
    <property type="entry name" value="FGGY_N"/>
    <property type="match status" value="1"/>
</dbReference>
<evidence type="ECO:0000256" key="6">
    <source>
        <dbReference type="ARBA" id="ARBA00022777"/>
    </source>
</evidence>
<name>A0A381NCE8_9ZZZZ</name>
<dbReference type="Gene3D" id="3.30.420.40">
    <property type="match status" value="2"/>
</dbReference>
<feature type="domain" description="Carbohydrate kinase FGGY N-terminal" evidence="11">
    <location>
        <begin position="6"/>
        <end position="249"/>
    </location>
</feature>
<dbReference type="GO" id="GO:0019563">
    <property type="term" value="P:glycerol catabolic process"/>
    <property type="evidence" value="ECO:0007669"/>
    <property type="project" value="TreeGrafter"/>
</dbReference>
<dbReference type="SUPFAM" id="SSF53067">
    <property type="entry name" value="Actin-like ATPase domain"/>
    <property type="match status" value="2"/>
</dbReference>
<evidence type="ECO:0000256" key="8">
    <source>
        <dbReference type="ARBA" id="ARBA00022840"/>
    </source>
</evidence>
<sequence length="496" mass="53190">MSISSVLAIDQGTTGTTCLVIGQDGTILGRAYSEFTQHFPQPGWVEHDALEIWNTTVHVARAAIDEASGADICAVGITNQRETVVLWDRETLEPVHRAIVWQDRRTTDVCRGLKNAGHESEVRARTGLVLDPYFSGTKIQWILDRDPDLRSRAESGELAAGTIDSWLLARLTDGTVHATDPTNASRTLLFHLTEGVWDPWLLDLLGVPKSLLPEVRPSSGDFGIASGVHLGIEAPIAGIAGDQQAALFGQGCWSRGLAKNTYGTGAFLLLNTGEEAVPSTRGLLTTAACNEKGGLAYALEGSVFIAGAAIQWLRDGLGLLEVAEQSEAMARSVEDNSGVYFVPALVGLGAPHWVPDARGMLVGLTRGTKREHIVRAALEAMAYGTMDVLQTMEEEAALETQELRVDGGAALNDWLIQFQADVLGIRLRRPEIVETTALGAAGLAGLATGVWSDADDFLSVQGSGTQCEPRMSETDRSALKTEWDRAVRAAIQWAGD</sequence>
<dbReference type="PANTHER" id="PTHR10196">
    <property type="entry name" value="SUGAR KINASE"/>
    <property type="match status" value="1"/>
</dbReference>
<keyword evidence="7" id="KW-0319">Glycerol metabolism</keyword>
<keyword evidence="6" id="KW-0418">Kinase</keyword>
<evidence type="ECO:0000256" key="3">
    <source>
        <dbReference type="ARBA" id="ARBA00012099"/>
    </source>
</evidence>
<evidence type="ECO:0000256" key="5">
    <source>
        <dbReference type="ARBA" id="ARBA00022741"/>
    </source>
</evidence>
<dbReference type="GO" id="GO:0004370">
    <property type="term" value="F:glycerol kinase activity"/>
    <property type="evidence" value="ECO:0007669"/>
    <property type="project" value="UniProtKB-EC"/>
</dbReference>
<evidence type="ECO:0000256" key="2">
    <source>
        <dbReference type="ARBA" id="ARBA00009156"/>
    </source>
</evidence>
<dbReference type="GO" id="GO:0005829">
    <property type="term" value="C:cytosol"/>
    <property type="evidence" value="ECO:0007669"/>
    <property type="project" value="TreeGrafter"/>
</dbReference>
<keyword evidence="8" id="KW-0067">ATP-binding</keyword>
<dbReference type="GO" id="GO:0005524">
    <property type="term" value="F:ATP binding"/>
    <property type="evidence" value="ECO:0007669"/>
    <property type="project" value="UniProtKB-KW"/>
</dbReference>
<dbReference type="InterPro" id="IPR018483">
    <property type="entry name" value="Carb_kinase_FGGY_CS"/>
</dbReference>
<evidence type="ECO:0000256" key="1">
    <source>
        <dbReference type="ARBA" id="ARBA00005190"/>
    </source>
</evidence>
<dbReference type="NCBIfam" id="NF000756">
    <property type="entry name" value="PRK00047.1"/>
    <property type="match status" value="1"/>
</dbReference>
<comment type="similarity">
    <text evidence="2">Belongs to the FGGY kinase family.</text>
</comment>
<dbReference type="CDD" id="cd07786">
    <property type="entry name" value="FGGY_EcGK_like"/>
    <property type="match status" value="1"/>
</dbReference>
<evidence type="ECO:0000313" key="13">
    <source>
        <dbReference type="EMBL" id="SUZ51428.1"/>
    </source>
</evidence>
<evidence type="ECO:0000256" key="4">
    <source>
        <dbReference type="ARBA" id="ARBA00022679"/>
    </source>
</evidence>
<dbReference type="InterPro" id="IPR000577">
    <property type="entry name" value="Carb_kinase_FGGY"/>
</dbReference>
<evidence type="ECO:0000256" key="9">
    <source>
        <dbReference type="ARBA" id="ARBA00043149"/>
    </source>
</evidence>